<keyword evidence="3" id="KW-1185">Reference proteome</keyword>
<reference evidence="2" key="1">
    <citation type="submission" date="2020-08" db="EMBL/GenBank/DDBJ databases">
        <title>Multicomponent nature underlies the extraordinary mechanical properties of spider dragline silk.</title>
        <authorList>
            <person name="Kono N."/>
            <person name="Nakamura H."/>
            <person name="Mori M."/>
            <person name="Yoshida Y."/>
            <person name="Ohtoshi R."/>
            <person name="Malay A.D."/>
            <person name="Moran D.A.P."/>
            <person name="Tomita M."/>
            <person name="Numata K."/>
            <person name="Arakawa K."/>
        </authorList>
    </citation>
    <scope>NUCLEOTIDE SEQUENCE</scope>
</reference>
<dbReference type="AlphaFoldDB" id="A0A8X6QRD4"/>
<evidence type="ECO:0000313" key="2">
    <source>
        <dbReference type="EMBL" id="GFU40944.1"/>
    </source>
</evidence>
<evidence type="ECO:0000313" key="3">
    <source>
        <dbReference type="Proteomes" id="UP000887013"/>
    </source>
</evidence>
<sequence length="88" mass="10269">MHAILQSGNTSMDEEKQPLSAKFKFVCELLFLILVKLISWRQWIKENKKNYQKLVTDKVDKTNTDTTRYHQKSMLKPSLPKDEANAEG</sequence>
<proteinExistence type="predicted"/>
<feature type="compositionally biased region" description="Basic and acidic residues" evidence="1">
    <location>
        <begin position="79"/>
        <end position="88"/>
    </location>
</feature>
<accession>A0A8X6QRD4</accession>
<comment type="caution">
    <text evidence="2">The sequence shown here is derived from an EMBL/GenBank/DDBJ whole genome shotgun (WGS) entry which is preliminary data.</text>
</comment>
<organism evidence="2 3">
    <name type="scientific">Nephila pilipes</name>
    <name type="common">Giant wood spider</name>
    <name type="synonym">Nephila maculata</name>
    <dbReference type="NCBI Taxonomy" id="299642"/>
    <lineage>
        <taxon>Eukaryota</taxon>
        <taxon>Metazoa</taxon>
        <taxon>Ecdysozoa</taxon>
        <taxon>Arthropoda</taxon>
        <taxon>Chelicerata</taxon>
        <taxon>Arachnida</taxon>
        <taxon>Araneae</taxon>
        <taxon>Araneomorphae</taxon>
        <taxon>Entelegynae</taxon>
        <taxon>Araneoidea</taxon>
        <taxon>Nephilidae</taxon>
        <taxon>Nephila</taxon>
    </lineage>
</organism>
<dbReference type="Proteomes" id="UP000887013">
    <property type="component" value="Unassembled WGS sequence"/>
</dbReference>
<protein>
    <submittedName>
        <fullName evidence="2">Uncharacterized protein</fullName>
    </submittedName>
</protein>
<evidence type="ECO:0000256" key="1">
    <source>
        <dbReference type="SAM" id="MobiDB-lite"/>
    </source>
</evidence>
<name>A0A8X6QRD4_NEPPI</name>
<gene>
    <name evidence="2" type="ORF">NPIL_449091</name>
</gene>
<feature type="region of interest" description="Disordered" evidence="1">
    <location>
        <begin position="65"/>
        <end position="88"/>
    </location>
</feature>
<dbReference type="EMBL" id="BMAW01035736">
    <property type="protein sequence ID" value="GFU40944.1"/>
    <property type="molecule type" value="Genomic_DNA"/>
</dbReference>